<accession>A0A183M0R7</accession>
<keyword evidence="2" id="KW-1185">Reference proteome</keyword>
<evidence type="ECO:0000313" key="2">
    <source>
        <dbReference type="Proteomes" id="UP000277204"/>
    </source>
</evidence>
<dbReference type="Proteomes" id="UP000277204">
    <property type="component" value="Unassembled WGS sequence"/>
</dbReference>
<dbReference type="EMBL" id="UZAI01004627">
    <property type="protein sequence ID" value="VDO87153.1"/>
    <property type="molecule type" value="Genomic_DNA"/>
</dbReference>
<dbReference type="AlphaFoldDB" id="A0A183M0R7"/>
<dbReference type="InterPro" id="IPR011333">
    <property type="entry name" value="SKP1/BTB/POZ_sf"/>
</dbReference>
<reference evidence="1 2" key="1">
    <citation type="submission" date="2018-11" db="EMBL/GenBank/DDBJ databases">
        <authorList>
            <consortium name="Pathogen Informatics"/>
        </authorList>
    </citation>
    <scope>NUCLEOTIDE SEQUENCE [LARGE SCALE GENOMIC DNA]</scope>
    <source>
        <strain evidence="1 2">Zambia</strain>
    </source>
</reference>
<dbReference type="PANTHER" id="PTHR16064:SF3">
    <property type="entry name" value="BTB_POZ DOMAIN-CONTAINING PROTEIN 7"/>
    <property type="match status" value="1"/>
</dbReference>
<dbReference type="GO" id="GO:0061138">
    <property type="term" value="P:morphogenesis of a branching epithelium"/>
    <property type="evidence" value="ECO:0007669"/>
    <property type="project" value="InterPro"/>
</dbReference>
<evidence type="ECO:0000313" key="1">
    <source>
        <dbReference type="EMBL" id="VDO87153.1"/>
    </source>
</evidence>
<name>A0A183M0R7_9TREM</name>
<dbReference type="PANTHER" id="PTHR16064">
    <property type="entry name" value="BTB POZ DOMAIN CONTAINING 7"/>
    <property type="match status" value="1"/>
</dbReference>
<dbReference type="Gene3D" id="3.30.710.10">
    <property type="entry name" value="Potassium Channel Kv1.1, Chain A"/>
    <property type="match status" value="1"/>
</dbReference>
<sequence>MGSSFSSLNKSWGCTSFGTSGNRSNRKELSGFCHCPKNCPSSYVLPSALQTKTNSLPIDEFSSSIITSPTVISTYSCTCKNSLAHHQINSNTRASSVDSNQLCGVNSEAFIPTDSNISTRVSIPNSDFNQEQLYNGQTQCISSVEKSVDIDTIKKDCIFTDPLILTDCAIEQFRNLISSWSCNDLCCLYLEYEAVYELQLLWKEAIKTRLRAPTLKDDLWSLAQHGWCSNTYLIRNGSTHEAHSYLLASRLRNFDELLTSLNRGKFHRCPNKSTTDRTNIMSITSTISSTSTITNPSTTILTNKASINSLPTSDRLGDQSSDFQFEKCPDLLSSSRLKLQDTSYKMNNETHQQQHHHDPRKLPSVSILDPNNLKINTHDVSNSSKMFLTNFLCQLYAGNDPQQLLSKPDLLYQPENNDKTKNTCNTSSNLSKLYNFLKYSHQHKCLLSNDCELIFTCPPILNLTSITLPCHAGILACRSQFLRRILLKRCKSNTHSLSTNTTITTTSNTQNSTHKIILDGKIIPGHFATVILHFFYCDYLNLNEISNLLLVFNQQTLLNKLHFNWHTEHSQLNKTTTANNNYNDNYMCCKSSVEEDHLSSTTIPASKCTHAYSSSHCTASDSGSFFTLIQFLMNTSEFNVKQFCLRCPFCLTHLIQLYPVGAILEFHKLSEGNHTAITTINNNSNNDNNVNAVVAIEMMLCEDLLAEALSLPSIGFENCENNNWKSLSTIKRQQDISSSVKMSSISLAVGLLRWIDEKSPFTSSSLPEPFLNTQFSRRNNNTSGSPIVSQQSKPNEDSSSPMDNQYIFKSNDNNSHVSSPYNGTSLGFVYRHAIQCLRQNFTSLVRSPSILQRLSPRQLYELLDSSLVQAPESEILAGLLCWGELQLKLKQKNTCFGVQSSNVYPSRVIDNLSRNNIQKYFSSYTDNHPQSFVPV</sequence>
<gene>
    <name evidence="1" type="ORF">SMRZ_LOCUS9642</name>
</gene>
<dbReference type="InterPro" id="IPR042345">
    <property type="entry name" value="Btbd7"/>
</dbReference>
<proteinExistence type="predicted"/>
<dbReference type="STRING" id="48269.A0A183M0R7"/>
<protein>
    <submittedName>
        <fullName evidence="1">Uncharacterized protein</fullName>
    </submittedName>
</protein>
<organism evidence="1 2">
    <name type="scientific">Schistosoma margrebowiei</name>
    <dbReference type="NCBI Taxonomy" id="48269"/>
    <lineage>
        <taxon>Eukaryota</taxon>
        <taxon>Metazoa</taxon>
        <taxon>Spiralia</taxon>
        <taxon>Lophotrochozoa</taxon>
        <taxon>Platyhelminthes</taxon>
        <taxon>Trematoda</taxon>
        <taxon>Digenea</taxon>
        <taxon>Strigeidida</taxon>
        <taxon>Schistosomatoidea</taxon>
        <taxon>Schistosomatidae</taxon>
        <taxon>Schistosoma</taxon>
    </lineage>
</organism>